<reference evidence="5" key="1">
    <citation type="submission" date="2017-02" db="UniProtKB">
        <authorList>
            <consortium name="WormBaseParasite"/>
        </authorList>
    </citation>
    <scope>IDENTIFICATION</scope>
</reference>
<dbReference type="EMBL" id="UYYG01000013">
    <property type="protein sequence ID" value="VDN51105.1"/>
    <property type="molecule type" value="Genomic_DNA"/>
</dbReference>
<sequence>MTRNADVEETRLFHHRVIWTEQPVEICDESLTVQYVNKAYESHTGHARSEVIGTKSSEMRRKSLQACTYRAKDAEVDRRPSTDWHCFQIPGSSLR</sequence>
<evidence type="ECO:0000313" key="3">
    <source>
        <dbReference type="Proteomes" id="UP000038040"/>
    </source>
</evidence>
<evidence type="ECO:0000259" key="1">
    <source>
        <dbReference type="Pfam" id="PF08448"/>
    </source>
</evidence>
<evidence type="ECO:0000313" key="2">
    <source>
        <dbReference type="EMBL" id="VDN51105.1"/>
    </source>
</evidence>
<dbReference type="InterPro" id="IPR013656">
    <property type="entry name" value="PAS_4"/>
</dbReference>
<dbReference type="SUPFAM" id="SSF55785">
    <property type="entry name" value="PYP-like sensor domain (PAS domain)"/>
    <property type="match status" value="1"/>
</dbReference>
<dbReference type="InterPro" id="IPR035965">
    <property type="entry name" value="PAS-like_dom_sf"/>
</dbReference>
<protein>
    <submittedName>
        <fullName evidence="5">PAS_4 domain-containing protein</fullName>
    </submittedName>
</protein>
<dbReference type="AlphaFoldDB" id="A0A0N4UFG9"/>
<reference evidence="2 4" key="2">
    <citation type="submission" date="2018-11" db="EMBL/GenBank/DDBJ databases">
        <authorList>
            <consortium name="Pathogen Informatics"/>
        </authorList>
    </citation>
    <scope>NUCLEOTIDE SEQUENCE [LARGE SCALE GENOMIC DNA]</scope>
</reference>
<dbReference type="Pfam" id="PF08448">
    <property type="entry name" value="PAS_4"/>
    <property type="match status" value="1"/>
</dbReference>
<dbReference type="STRING" id="318479.A0A0N4UFG9"/>
<dbReference type="WBParaSite" id="DME_0000618101-mRNA-1">
    <property type="protein sequence ID" value="DME_0000618101-mRNA-1"/>
    <property type="gene ID" value="DME_0000618101"/>
</dbReference>
<proteinExistence type="predicted"/>
<evidence type="ECO:0000313" key="5">
    <source>
        <dbReference type="WBParaSite" id="DME_0000618101-mRNA-1"/>
    </source>
</evidence>
<accession>A0A0N4UFG9</accession>
<organism evidence="3 5">
    <name type="scientific">Dracunculus medinensis</name>
    <name type="common">Guinea worm</name>
    <dbReference type="NCBI Taxonomy" id="318479"/>
    <lineage>
        <taxon>Eukaryota</taxon>
        <taxon>Metazoa</taxon>
        <taxon>Ecdysozoa</taxon>
        <taxon>Nematoda</taxon>
        <taxon>Chromadorea</taxon>
        <taxon>Rhabditida</taxon>
        <taxon>Spirurina</taxon>
        <taxon>Dracunculoidea</taxon>
        <taxon>Dracunculidae</taxon>
        <taxon>Dracunculus</taxon>
    </lineage>
</organism>
<dbReference type="OrthoDB" id="5789952at2759"/>
<feature type="domain" description="PAS fold-4" evidence="1">
    <location>
        <begin position="22"/>
        <end position="76"/>
    </location>
</feature>
<dbReference type="Proteomes" id="UP000038040">
    <property type="component" value="Unplaced"/>
</dbReference>
<keyword evidence="4" id="KW-1185">Reference proteome</keyword>
<dbReference type="Proteomes" id="UP000274756">
    <property type="component" value="Unassembled WGS sequence"/>
</dbReference>
<gene>
    <name evidence="2" type="ORF">DME_LOCUS1078</name>
</gene>
<evidence type="ECO:0000313" key="4">
    <source>
        <dbReference type="Proteomes" id="UP000274756"/>
    </source>
</evidence>
<name>A0A0N4UFG9_DRAME</name>